<evidence type="ECO:0000256" key="1">
    <source>
        <dbReference type="ARBA" id="ARBA00022801"/>
    </source>
</evidence>
<dbReference type="GO" id="GO:0006935">
    <property type="term" value="P:chemotaxis"/>
    <property type="evidence" value="ECO:0007669"/>
    <property type="project" value="InterPro"/>
</dbReference>
<keyword evidence="1" id="KW-0378">Hydrolase</keyword>
<dbReference type="GO" id="GO:0008984">
    <property type="term" value="F:protein-glutamate methylesterase activity"/>
    <property type="evidence" value="ECO:0007669"/>
    <property type="project" value="UniProtKB-EC"/>
</dbReference>
<comment type="caution">
    <text evidence="4">Lacks conserved residue(s) required for the propagation of feature annotation.</text>
</comment>
<evidence type="ECO:0000256" key="2">
    <source>
        <dbReference type="ARBA" id="ARBA00039140"/>
    </source>
</evidence>
<dbReference type="GO" id="GO:0005737">
    <property type="term" value="C:cytoplasm"/>
    <property type="evidence" value="ECO:0007669"/>
    <property type="project" value="InterPro"/>
</dbReference>
<proteinExistence type="predicted"/>
<evidence type="ECO:0000259" key="5">
    <source>
        <dbReference type="PROSITE" id="PS50122"/>
    </source>
</evidence>
<evidence type="ECO:0000256" key="3">
    <source>
        <dbReference type="ARBA" id="ARBA00048267"/>
    </source>
</evidence>
<dbReference type="InterPro" id="IPR035909">
    <property type="entry name" value="CheB_C"/>
</dbReference>
<dbReference type="Proteomes" id="UP000722750">
    <property type="component" value="Unassembled WGS sequence"/>
</dbReference>
<gene>
    <name evidence="6" type="ORF">MAG551_01027</name>
</gene>
<dbReference type="GO" id="GO:0000156">
    <property type="term" value="F:phosphorelay response regulator activity"/>
    <property type="evidence" value="ECO:0007669"/>
    <property type="project" value="InterPro"/>
</dbReference>
<evidence type="ECO:0000313" key="7">
    <source>
        <dbReference type="Proteomes" id="UP000722750"/>
    </source>
</evidence>
<feature type="domain" description="CheB-type methylesterase" evidence="5">
    <location>
        <begin position="1"/>
        <end position="88"/>
    </location>
</feature>
<accession>A0A941W1N9</accession>
<sequence>MSVEGVVNYARPSVVVVFESAADVYGQRLIGIILTGANKDGSQGLRKIKEAGGLTIVQSPETSEVADMPEAAIAVVKPDHVLPLENIGPFLRKLESEG</sequence>
<dbReference type="SUPFAM" id="SSF52738">
    <property type="entry name" value="Methylesterase CheB, C-terminal domain"/>
    <property type="match status" value="1"/>
</dbReference>
<comment type="catalytic activity">
    <reaction evidence="3">
        <text>[protein]-L-glutamate 5-O-methyl ester + H2O = L-glutamyl-[protein] + methanol + H(+)</text>
        <dbReference type="Rhea" id="RHEA:23236"/>
        <dbReference type="Rhea" id="RHEA-COMP:10208"/>
        <dbReference type="Rhea" id="RHEA-COMP:10311"/>
        <dbReference type="ChEBI" id="CHEBI:15377"/>
        <dbReference type="ChEBI" id="CHEBI:15378"/>
        <dbReference type="ChEBI" id="CHEBI:17790"/>
        <dbReference type="ChEBI" id="CHEBI:29973"/>
        <dbReference type="ChEBI" id="CHEBI:82795"/>
        <dbReference type="EC" id="3.1.1.61"/>
    </reaction>
</comment>
<dbReference type="Pfam" id="PF01339">
    <property type="entry name" value="CheB_methylest"/>
    <property type="match status" value="1"/>
</dbReference>
<dbReference type="EMBL" id="JAANXD010000043">
    <property type="protein sequence ID" value="MBS1257974.1"/>
    <property type="molecule type" value="Genomic_DNA"/>
</dbReference>
<dbReference type="PANTHER" id="PTHR42872:SF3">
    <property type="entry name" value="PROTEIN-GLUTAMATE METHYLESTERASE_PROTEIN-GLUTAMINE GLUTAMINASE 1"/>
    <property type="match status" value="1"/>
</dbReference>
<dbReference type="PANTHER" id="PTHR42872">
    <property type="entry name" value="PROTEIN-GLUTAMATE METHYLESTERASE/PROTEIN-GLUTAMINE GLUTAMINASE"/>
    <property type="match status" value="1"/>
</dbReference>
<dbReference type="PROSITE" id="PS50122">
    <property type="entry name" value="CHEB"/>
    <property type="match status" value="1"/>
</dbReference>
<dbReference type="EC" id="3.1.1.61" evidence="2"/>
<organism evidence="6 7">
    <name type="scientific">Candidatus Scalindua arabica</name>
    <dbReference type="NCBI Taxonomy" id="1127984"/>
    <lineage>
        <taxon>Bacteria</taxon>
        <taxon>Pseudomonadati</taxon>
        <taxon>Planctomycetota</taxon>
        <taxon>Candidatus Brocadiia</taxon>
        <taxon>Candidatus Brocadiales</taxon>
        <taxon>Candidatus Scalinduaceae</taxon>
        <taxon>Candidatus Scalindua</taxon>
    </lineage>
</organism>
<dbReference type="InterPro" id="IPR000673">
    <property type="entry name" value="Sig_transdc_resp-reg_Me-estase"/>
</dbReference>
<name>A0A941W1N9_9BACT</name>
<protein>
    <recommendedName>
        <fullName evidence="2">protein-glutamate methylesterase</fullName>
        <ecNumber evidence="2">3.1.1.61</ecNumber>
    </recommendedName>
</protein>
<evidence type="ECO:0000256" key="4">
    <source>
        <dbReference type="PROSITE-ProRule" id="PRU00050"/>
    </source>
</evidence>
<evidence type="ECO:0000313" key="6">
    <source>
        <dbReference type="EMBL" id="MBS1257974.1"/>
    </source>
</evidence>
<reference evidence="6" key="1">
    <citation type="journal article" date="2021" name="ISME J.">
        <title>Fine-scale metabolic discontinuity in a stratified prokaryote microbiome of a Red Sea deep halocline.</title>
        <authorList>
            <person name="Michoud G."/>
            <person name="Ngugi D.K."/>
            <person name="Barozzi A."/>
            <person name="Merlino G."/>
            <person name="Calleja M.L."/>
            <person name="Delgado-Huertas A."/>
            <person name="Moran X.A.G."/>
            <person name="Daffonchio D."/>
        </authorList>
    </citation>
    <scope>NUCLEOTIDE SEQUENCE</scope>
    <source>
        <strain evidence="6">SuakinDeep_MAG55_1</strain>
    </source>
</reference>
<comment type="caution">
    <text evidence="6">The sequence shown here is derived from an EMBL/GenBank/DDBJ whole genome shotgun (WGS) entry which is preliminary data.</text>
</comment>
<dbReference type="AlphaFoldDB" id="A0A941W1N9"/>
<dbReference type="Gene3D" id="3.40.50.180">
    <property type="entry name" value="Methylesterase CheB, C-terminal domain"/>
    <property type="match status" value="1"/>
</dbReference>